<dbReference type="HOGENOM" id="CLU_2426721_0_0_1"/>
<accession>A0A067MH70</accession>
<name>A0A067MH70_BOTB1</name>
<dbReference type="AlphaFoldDB" id="A0A067MH70"/>
<dbReference type="InParanoid" id="A0A067MH70"/>
<organism evidence="1 2">
    <name type="scientific">Botryobasidium botryosum (strain FD-172 SS1)</name>
    <dbReference type="NCBI Taxonomy" id="930990"/>
    <lineage>
        <taxon>Eukaryota</taxon>
        <taxon>Fungi</taxon>
        <taxon>Dikarya</taxon>
        <taxon>Basidiomycota</taxon>
        <taxon>Agaricomycotina</taxon>
        <taxon>Agaricomycetes</taxon>
        <taxon>Cantharellales</taxon>
        <taxon>Botryobasidiaceae</taxon>
        <taxon>Botryobasidium</taxon>
    </lineage>
</organism>
<gene>
    <name evidence="1" type="ORF">BOTBODRAFT_471816</name>
</gene>
<evidence type="ECO:0000313" key="2">
    <source>
        <dbReference type="Proteomes" id="UP000027195"/>
    </source>
</evidence>
<proteinExistence type="predicted"/>
<keyword evidence="2" id="KW-1185">Reference proteome</keyword>
<protein>
    <submittedName>
        <fullName evidence="1">Uncharacterized protein</fullName>
    </submittedName>
</protein>
<dbReference type="Proteomes" id="UP000027195">
    <property type="component" value="Unassembled WGS sequence"/>
</dbReference>
<dbReference type="EMBL" id="KL198063">
    <property type="protein sequence ID" value="KDQ10886.1"/>
    <property type="molecule type" value="Genomic_DNA"/>
</dbReference>
<reference evidence="2" key="1">
    <citation type="journal article" date="2014" name="Proc. Natl. Acad. Sci. U.S.A.">
        <title>Extensive sampling of basidiomycete genomes demonstrates inadequacy of the white-rot/brown-rot paradigm for wood decay fungi.</title>
        <authorList>
            <person name="Riley R."/>
            <person name="Salamov A.A."/>
            <person name="Brown D.W."/>
            <person name="Nagy L.G."/>
            <person name="Floudas D."/>
            <person name="Held B.W."/>
            <person name="Levasseur A."/>
            <person name="Lombard V."/>
            <person name="Morin E."/>
            <person name="Otillar R."/>
            <person name="Lindquist E.A."/>
            <person name="Sun H."/>
            <person name="LaButti K.M."/>
            <person name="Schmutz J."/>
            <person name="Jabbour D."/>
            <person name="Luo H."/>
            <person name="Baker S.E."/>
            <person name="Pisabarro A.G."/>
            <person name="Walton J.D."/>
            <person name="Blanchette R.A."/>
            <person name="Henrissat B."/>
            <person name="Martin F."/>
            <person name="Cullen D."/>
            <person name="Hibbett D.S."/>
            <person name="Grigoriev I.V."/>
        </authorList>
    </citation>
    <scope>NUCLEOTIDE SEQUENCE [LARGE SCALE GENOMIC DNA]</scope>
    <source>
        <strain evidence="2">FD-172 SS1</strain>
    </source>
</reference>
<sequence>MRLLRLVIGRSANRLQAASLPVTVSLPQSALGASSHHLAFCTTKRGCATHFKVSRRRCARSPGYGAYLNDTGASWSLRQPQARCRRSTQCV</sequence>
<evidence type="ECO:0000313" key="1">
    <source>
        <dbReference type="EMBL" id="KDQ10886.1"/>
    </source>
</evidence>